<reference evidence="1 2" key="1">
    <citation type="journal article" date="2005" name="Nature">
        <title>The genome sequence of the rice blast fungus Magnaporthe grisea.</title>
        <authorList>
            <person name="Dean R.A."/>
            <person name="Talbot N.J."/>
            <person name="Ebbole D.J."/>
            <person name="Farman M.L."/>
            <person name="Mitchell T.K."/>
            <person name="Orbach M.J."/>
            <person name="Thon M."/>
            <person name="Kulkarni R."/>
            <person name="Xu J.R."/>
            <person name="Pan H."/>
            <person name="Read N.D."/>
            <person name="Lee Y.H."/>
            <person name="Carbone I."/>
            <person name="Brown D."/>
            <person name="Oh Y.Y."/>
            <person name="Donofrio N."/>
            <person name="Jeong J.S."/>
            <person name="Soanes D.M."/>
            <person name="Djonovic S."/>
            <person name="Kolomiets E."/>
            <person name="Rehmeyer C."/>
            <person name="Li W."/>
            <person name="Harding M."/>
            <person name="Kim S."/>
            <person name="Lebrun M.H."/>
            <person name="Bohnert H."/>
            <person name="Coughlan S."/>
            <person name="Butler J."/>
            <person name="Calvo S."/>
            <person name="Ma L.J."/>
            <person name="Nicol R."/>
            <person name="Purcell S."/>
            <person name="Nusbaum C."/>
            <person name="Galagan J.E."/>
            <person name="Birren B.W."/>
        </authorList>
    </citation>
    <scope>NUCLEOTIDE SEQUENCE [LARGE SCALE GENOMIC DNA]</scope>
    <source>
        <strain evidence="2">70-15 / ATCC MYA-4617 / FGSC 8958</strain>
    </source>
</reference>
<dbReference type="InParanoid" id="G4NDS2"/>
<evidence type="ECO:0000313" key="2">
    <source>
        <dbReference type="Proteomes" id="UP000009058"/>
    </source>
</evidence>
<proteinExistence type="predicted"/>
<protein>
    <submittedName>
        <fullName evidence="1">Uncharacterized protein</fullName>
    </submittedName>
</protein>
<dbReference type="HOGENOM" id="CLU_2794444_0_0_1"/>
<sequence length="68" mass="7446">MAASMYESARSARLFFVCVCHLNSGFTGRARDLVSKIMTNVFFMSLHNGDTILVGLLASLLRVVPLPV</sequence>
<evidence type="ECO:0000313" key="1">
    <source>
        <dbReference type="EMBL" id="EHA48510.1"/>
    </source>
</evidence>
<keyword evidence="2" id="KW-1185">Reference proteome</keyword>
<dbReference type="EMBL" id="CM001235">
    <property type="protein sequence ID" value="EHA48510.1"/>
    <property type="molecule type" value="Genomic_DNA"/>
</dbReference>
<dbReference type="KEGG" id="mgr:MGG_17352"/>
<dbReference type="GeneID" id="12984016"/>
<gene>
    <name evidence="1" type="ORF">MGG_17352</name>
</gene>
<dbReference type="Proteomes" id="UP000009058">
    <property type="component" value="Chromosome 5"/>
</dbReference>
<dbReference type="RefSeq" id="XP_003718094.1">
    <property type="nucleotide sequence ID" value="XM_003718046.1"/>
</dbReference>
<reference key="2">
    <citation type="submission" date="2011-05" db="EMBL/GenBank/DDBJ databases">
        <title>The Genome Sequence of Magnaporthe oryzae 70-15.</title>
        <authorList>
            <consortium name="The Broad Institute Genome Sequencing Platform"/>
            <person name="Ma L.-J."/>
            <person name="Dead R."/>
            <person name="Young S.K."/>
            <person name="Zeng Q."/>
            <person name="Gargeya S."/>
            <person name="Fitzgerald M."/>
            <person name="Haas B."/>
            <person name="Abouelleil A."/>
            <person name="Alvarado L."/>
            <person name="Arachchi H.M."/>
            <person name="Berlin A."/>
            <person name="Brown A."/>
            <person name="Chapman S.B."/>
            <person name="Chen Z."/>
            <person name="Dunbar C."/>
            <person name="Freedman E."/>
            <person name="Gearin G."/>
            <person name="Gellesch M."/>
            <person name="Goldberg J."/>
            <person name="Griggs A."/>
            <person name="Gujja S."/>
            <person name="Heiman D."/>
            <person name="Howarth C."/>
            <person name="Larson L."/>
            <person name="Lui A."/>
            <person name="MacDonald P.J.P."/>
            <person name="Mehta T."/>
            <person name="Montmayeur A."/>
            <person name="Murphy C."/>
            <person name="Neiman D."/>
            <person name="Pearson M."/>
            <person name="Priest M."/>
            <person name="Roberts A."/>
            <person name="Saif S."/>
            <person name="Shea T."/>
            <person name="Shenoy N."/>
            <person name="Sisk P."/>
            <person name="Stolte C."/>
            <person name="Sykes S."/>
            <person name="Yandava C."/>
            <person name="Wortman J."/>
            <person name="Nusbaum C."/>
            <person name="Birren B."/>
        </authorList>
    </citation>
    <scope>NUCLEOTIDE SEQUENCE</scope>
    <source>
        <strain>70-15</strain>
    </source>
</reference>
<dbReference type="VEuPathDB" id="FungiDB:MGG_17352"/>
<name>G4NDS2_PYRO7</name>
<dbReference type="AlphaFoldDB" id="G4NDS2"/>
<organism evidence="1 2">
    <name type="scientific">Pyricularia oryzae (strain 70-15 / ATCC MYA-4617 / FGSC 8958)</name>
    <name type="common">Rice blast fungus</name>
    <name type="synonym">Magnaporthe oryzae</name>
    <dbReference type="NCBI Taxonomy" id="242507"/>
    <lineage>
        <taxon>Eukaryota</taxon>
        <taxon>Fungi</taxon>
        <taxon>Dikarya</taxon>
        <taxon>Ascomycota</taxon>
        <taxon>Pezizomycotina</taxon>
        <taxon>Sordariomycetes</taxon>
        <taxon>Sordariomycetidae</taxon>
        <taxon>Magnaporthales</taxon>
        <taxon>Pyriculariaceae</taxon>
        <taxon>Pyricularia</taxon>
    </lineage>
</organism>
<accession>G4NDS2</accession>